<dbReference type="STRING" id="754436.JCM19237_5146"/>
<evidence type="ECO:0000313" key="5">
    <source>
        <dbReference type="EMBL" id="GAL02253.1"/>
    </source>
</evidence>
<dbReference type="EMBL" id="BBMN01000001">
    <property type="protein sequence ID" value="GAL02253.1"/>
    <property type="molecule type" value="Genomic_DNA"/>
</dbReference>
<reference evidence="5 6" key="1">
    <citation type="journal article" date="2014" name="Genome Announc.">
        <title>Draft Genome Sequences of Two Vibrionaceae Species, Vibrio ponticus C121 and Photobacterium aphoticum C119, Isolated as Coral Reef Microbiota.</title>
        <authorList>
            <person name="Al-saari N."/>
            <person name="Meirelles P.M."/>
            <person name="Mino S."/>
            <person name="Suda W."/>
            <person name="Oshima K."/>
            <person name="Hattori M."/>
            <person name="Ohkuma M."/>
            <person name="Thompson F.L."/>
            <person name="Gomez-Gil B."/>
            <person name="Sawabe T."/>
            <person name="Sawabe T."/>
        </authorList>
    </citation>
    <scope>NUCLEOTIDE SEQUENCE [LARGE SCALE GENOMIC DNA]</scope>
    <source>
        <strain evidence="5 6">JCM 19237</strain>
    </source>
</reference>
<dbReference type="SUPFAM" id="SSF46689">
    <property type="entry name" value="Homeodomain-like"/>
    <property type="match status" value="1"/>
</dbReference>
<dbReference type="InterPro" id="IPR020449">
    <property type="entry name" value="Tscrpt_reg_AraC-type_HTH"/>
</dbReference>
<gene>
    <name evidence="5" type="ORF">JCM19237_5146</name>
</gene>
<organism evidence="5 6">
    <name type="scientific">Photobacterium aphoticum</name>
    <dbReference type="NCBI Taxonomy" id="754436"/>
    <lineage>
        <taxon>Bacteria</taxon>
        <taxon>Pseudomonadati</taxon>
        <taxon>Pseudomonadota</taxon>
        <taxon>Gammaproteobacteria</taxon>
        <taxon>Vibrionales</taxon>
        <taxon>Vibrionaceae</taxon>
        <taxon>Photobacterium</taxon>
    </lineage>
</organism>
<dbReference type="AlphaFoldDB" id="A0A090QJ13"/>
<dbReference type="InterPro" id="IPR009057">
    <property type="entry name" value="Homeodomain-like_sf"/>
</dbReference>
<evidence type="ECO:0000256" key="3">
    <source>
        <dbReference type="ARBA" id="ARBA00023163"/>
    </source>
</evidence>
<dbReference type="PROSITE" id="PS01124">
    <property type="entry name" value="HTH_ARAC_FAMILY_2"/>
    <property type="match status" value="1"/>
</dbReference>
<keyword evidence="1" id="KW-0805">Transcription regulation</keyword>
<dbReference type="eggNOG" id="COG2207">
    <property type="taxonomic scope" value="Bacteria"/>
</dbReference>
<evidence type="ECO:0000256" key="2">
    <source>
        <dbReference type="ARBA" id="ARBA00023125"/>
    </source>
</evidence>
<keyword evidence="2 5" id="KW-0238">DNA-binding</keyword>
<dbReference type="GO" id="GO:0005829">
    <property type="term" value="C:cytosol"/>
    <property type="evidence" value="ECO:0007669"/>
    <property type="project" value="TreeGrafter"/>
</dbReference>
<accession>A0A090QJ13</accession>
<dbReference type="SMART" id="SM00342">
    <property type="entry name" value="HTH_ARAC"/>
    <property type="match status" value="1"/>
</dbReference>
<dbReference type="PANTHER" id="PTHR47894">
    <property type="entry name" value="HTH-TYPE TRANSCRIPTIONAL REGULATOR GADX"/>
    <property type="match status" value="1"/>
</dbReference>
<dbReference type="InterPro" id="IPR018060">
    <property type="entry name" value="HTH_AraC"/>
</dbReference>
<name>A0A090QJ13_9GAMM</name>
<dbReference type="Proteomes" id="UP000029227">
    <property type="component" value="Unassembled WGS sequence"/>
</dbReference>
<dbReference type="InterPro" id="IPR032687">
    <property type="entry name" value="AraC-type_N"/>
</dbReference>
<protein>
    <submittedName>
        <fullName evidence="5">AraC-type DNA-binding domain-containing protein</fullName>
    </submittedName>
</protein>
<proteinExistence type="predicted"/>
<dbReference type="PRINTS" id="PR00032">
    <property type="entry name" value="HTHARAC"/>
</dbReference>
<dbReference type="Pfam" id="PF12625">
    <property type="entry name" value="Arabinose_bd"/>
    <property type="match status" value="1"/>
</dbReference>
<dbReference type="Pfam" id="PF12833">
    <property type="entry name" value="HTH_18"/>
    <property type="match status" value="1"/>
</dbReference>
<evidence type="ECO:0000256" key="1">
    <source>
        <dbReference type="ARBA" id="ARBA00023015"/>
    </source>
</evidence>
<dbReference type="GO" id="GO:0003700">
    <property type="term" value="F:DNA-binding transcription factor activity"/>
    <property type="evidence" value="ECO:0007669"/>
    <property type="project" value="InterPro"/>
</dbReference>
<sequence>MPLPDTQFDIAFIRTLFIQPIIKAVQKHYGVSADHFSLPNGLLKGHMALIPFIDVNTLLEEIEREVGDPAYMAKLAPDLTFEHVERGLGQWLLSTPELALSFRRINYGTSCLQSGATFHGEQSGKMIKWCYNNHFARGRGRLHDSLRMAIMFTNTLRYFMGNDYVPLNVEISGPPCGYESPAESGKLDAFFGCRVNWNAPQTKVWLDISILEHANTHPFQYNRPMMLSNLEMDELLNMPQPHDTAKVIYELINYSRFYGYPSLDFLASRLQISRQQLQRRLHHLGWNFTAITSYVLCNQAIKYMQIDMPIKDIATALGYANSQSFSKAFQRQRGQTPAQYKENLLERSRG</sequence>
<dbReference type="GO" id="GO:0000976">
    <property type="term" value="F:transcription cis-regulatory region binding"/>
    <property type="evidence" value="ECO:0007669"/>
    <property type="project" value="TreeGrafter"/>
</dbReference>
<keyword evidence="3" id="KW-0804">Transcription</keyword>
<feature type="domain" description="HTH araC/xylS-type" evidence="4">
    <location>
        <begin position="242"/>
        <end position="343"/>
    </location>
</feature>
<evidence type="ECO:0000313" key="6">
    <source>
        <dbReference type="Proteomes" id="UP000029227"/>
    </source>
</evidence>
<comment type="caution">
    <text evidence="5">The sequence shown here is derived from an EMBL/GenBank/DDBJ whole genome shotgun (WGS) entry which is preliminary data.</text>
</comment>
<dbReference type="PANTHER" id="PTHR47894:SF4">
    <property type="entry name" value="HTH-TYPE TRANSCRIPTIONAL REGULATOR GADX"/>
    <property type="match status" value="1"/>
</dbReference>
<evidence type="ECO:0000259" key="4">
    <source>
        <dbReference type="PROSITE" id="PS01124"/>
    </source>
</evidence>
<dbReference type="Gene3D" id="1.10.10.60">
    <property type="entry name" value="Homeodomain-like"/>
    <property type="match status" value="1"/>
</dbReference>